<evidence type="ECO:0000256" key="1">
    <source>
        <dbReference type="SAM" id="Phobius"/>
    </source>
</evidence>
<dbReference type="Pfam" id="PF19608">
    <property type="entry name" value="DUF6113"/>
    <property type="match status" value="1"/>
</dbReference>
<feature type="transmembrane region" description="Helical" evidence="1">
    <location>
        <begin position="101"/>
        <end position="121"/>
    </location>
</feature>
<accession>A0ABZ1RKW6</accession>
<keyword evidence="1" id="KW-1133">Transmembrane helix</keyword>
<dbReference type="Proteomes" id="UP001432075">
    <property type="component" value="Chromosome"/>
</dbReference>
<dbReference type="InterPro" id="IPR046095">
    <property type="entry name" value="DUF6113"/>
</dbReference>
<evidence type="ECO:0000313" key="3">
    <source>
        <dbReference type="Proteomes" id="UP001432075"/>
    </source>
</evidence>
<reference evidence="2" key="1">
    <citation type="submission" date="2022-10" db="EMBL/GenBank/DDBJ databases">
        <title>The complete genomes of actinobacterial strains from the NBC collection.</title>
        <authorList>
            <person name="Joergensen T.S."/>
            <person name="Alvarez Arevalo M."/>
            <person name="Sterndorff E.B."/>
            <person name="Faurdal D."/>
            <person name="Vuksanovic O."/>
            <person name="Mourched A.-S."/>
            <person name="Charusanti P."/>
            <person name="Shaw S."/>
            <person name="Blin K."/>
            <person name="Weber T."/>
        </authorList>
    </citation>
    <scope>NUCLEOTIDE SEQUENCE</scope>
    <source>
        <strain evidence="2">NBC_00283</strain>
    </source>
</reference>
<name>A0ABZ1RKW6_9ACTN</name>
<feature type="transmembrane region" description="Helical" evidence="1">
    <location>
        <begin position="38"/>
        <end position="56"/>
    </location>
</feature>
<feature type="transmembrane region" description="Helical" evidence="1">
    <location>
        <begin position="12"/>
        <end position="32"/>
    </location>
</feature>
<evidence type="ECO:0000313" key="2">
    <source>
        <dbReference type="EMBL" id="WUO46742.1"/>
    </source>
</evidence>
<feature type="transmembrane region" description="Helical" evidence="1">
    <location>
        <begin position="61"/>
        <end position="81"/>
    </location>
</feature>
<keyword evidence="1" id="KW-0812">Transmembrane</keyword>
<gene>
    <name evidence="2" type="ORF">OHU17_13325</name>
</gene>
<keyword evidence="1" id="KW-0472">Membrane</keyword>
<dbReference type="RefSeq" id="WP_328775916.1">
    <property type="nucleotide sequence ID" value="NZ_CP108057.1"/>
</dbReference>
<sequence>MTGPVVGGGLTVARIAACLGLLVAGAVVGAAGWLALDLWFPGGLLLALAALLGLFLGGRIALGGGIGVGAAAAGWFLSYVLLSAPRSEGDFLLTSSGISLYAYLLGGTVLAVICATVRGPYDRPVPALRPRG</sequence>
<proteinExistence type="predicted"/>
<organism evidence="2 3">
    <name type="scientific">Streptomyces goshikiensis</name>
    <dbReference type="NCBI Taxonomy" id="1942"/>
    <lineage>
        <taxon>Bacteria</taxon>
        <taxon>Bacillati</taxon>
        <taxon>Actinomycetota</taxon>
        <taxon>Actinomycetes</taxon>
        <taxon>Kitasatosporales</taxon>
        <taxon>Streptomycetaceae</taxon>
        <taxon>Streptomyces</taxon>
    </lineage>
</organism>
<dbReference type="EMBL" id="CP108057">
    <property type="protein sequence ID" value="WUO46742.1"/>
    <property type="molecule type" value="Genomic_DNA"/>
</dbReference>
<protein>
    <submittedName>
        <fullName evidence="2">DUF6113 family protein</fullName>
    </submittedName>
</protein>
<keyword evidence="3" id="KW-1185">Reference proteome</keyword>